<dbReference type="InterPro" id="IPR013785">
    <property type="entry name" value="Aldolase_TIM"/>
</dbReference>
<dbReference type="PIRSF" id="PIRSF001365">
    <property type="entry name" value="DHDPS"/>
    <property type="match status" value="1"/>
</dbReference>
<proteinExistence type="inferred from homology"/>
<comment type="caution">
    <text evidence="3">The sequence shown here is derived from an EMBL/GenBank/DDBJ whole genome shotgun (WGS) entry which is preliminary data.</text>
</comment>
<accession>A0ABT0NTY5</accession>
<dbReference type="SUPFAM" id="SSF51569">
    <property type="entry name" value="Aldolase"/>
    <property type="match status" value="1"/>
</dbReference>
<dbReference type="SMART" id="SM01130">
    <property type="entry name" value="DHDPS"/>
    <property type="match status" value="1"/>
</dbReference>
<dbReference type="PANTHER" id="PTHR42849">
    <property type="entry name" value="N-ACETYLNEURAMINATE LYASE"/>
    <property type="match status" value="1"/>
</dbReference>
<evidence type="ECO:0000313" key="4">
    <source>
        <dbReference type="Proteomes" id="UP001202052"/>
    </source>
</evidence>
<dbReference type="EMBL" id="JAMCCK010000019">
    <property type="protein sequence ID" value="MCL3994601.1"/>
    <property type="molecule type" value="Genomic_DNA"/>
</dbReference>
<dbReference type="Proteomes" id="UP001202052">
    <property type="component" value="Unassembled WGS sequence"/>
</dbReference>
<gene>
    <name evidence="3" type="ORF">M4438_13885</name>
</gene>
<name>A0ABT0NTY5_9ACTN</name>
<dbReference type="PANTHER" id="PTHR42849:SF1">
    <property type="entry name" value="N-ACETYLNEURAMINATE LYASE"/>
    <property type="match status" value="1"/>
</dbReference>
<protein>
    <submittedName>
        <fullName evidence="3">Dihydrodipicolinate synthase family protein</fullName>
    </submittedName>
</protein>
<dbReference type="InterPro" id="IPR002220">
    <property type="entry name" value="DapA-like"/>
</dbReference>
<comment type="similarity">
    <text evidence="2">Belongs to the DapA family.</text>
</comment>
<organism evidence="3 4">
    <name type="scientific">Streptomyces lavenduligriseus</name>
    <dbReference type="NCBI Taxonomy" id="67315"/>
    <lineage>
        <taxon>Bacteria</taxon>
        <taxon>Bacillati</taxon>
        <taxon>Actinomycetota</taxon>
        <taxon>Actinomycetes</taxon>
        <taxon>Kitasatosporales</taxon>
        <taxon>Streptomycetaceae</taxon>
        <taxon>Streptomyces</taxon>
    </lineage>
</organism>
<sequence length="265" mass="28387">MYQGVIAALVTPLSETGEVSESGVARLLDTVRPHADALLPNLSTGEGRRLSDRQWEDMLTATVKHAGGLPVLAGILRPTTERVLERARVAVDLGAQALVATTPYGPGITQDEIRRHFTELGERGGLPVVVYHGTEVAGNAADFDTLLRICALPSVVAVKDSSGSADFTRRLVRARPGARILAGLEHLLLESGPVDGYVVALANAEPALCADLFAGRLTDPAARLADACARYGLERDDWYRRIKTALHHRGVLETDRTVETAEVGE</sequence>
<keyword evidence="1 2" id="KW-0456">Lyase</keyword>
<dbReference type="CDD" id="cd00408">
    <property type="entry name" value="DHDPS-like"/>
    <property type="match status" value="1"/>
</dbReference>
<dbReference type="Pfam" id="PF00701">
    <property type="entry name" value="DHDPS"/>
    <property type="match status" value="1"/>
</dbReference>
<dbReference type="Gene3D" id="3.20.20.70">
    <property type="entry name" value="Aldolase class I"/>
    <property type="match status" value="1"/>
</dbReference>
<evidence type="ECO:0000256" key="1">
    <source>
        <dbReference type="ARBA" id="ARBA00023239"/>
    </source>
</evidence>
<keyword evidence="4" id="KW-1185">Reference proteome</keyword>
<evidence type="ECO:0000256" key="2">
    <source>
        <dbReference type="PIRNR" id="PIRNR001365"/>
    </source>
</evidence>
<dbReference type="RefSeq" id="WP_249459615.1">
    <property type="nucleotide sequence ID" value="NZ_JAMCCK010000019.1"/>
</dbReference>
<evidence type="ECO:0000313" key="3">
    <source>
        <dbReference type="EMBL" id="MCL3994601.1"/>
    </source>
</evidence>
<reference evidence="3 4" key="1">
    <citation type="submission" date="2022-05" db="EMBL/GenBank/DDBJ databases">
        <title>Genome Resource of Streptomyces lavenduligriseus GA1-1, a Strain with Broad-Spectrum Antifungal Activity against Phytopathogenic Fungi.</title>
        <authorList>
            <person name="Qi D."/>
        </authorList>
    </citation>
    <scope>NUCLEOTIDE SEQUENCE [LARGE SCALE GENOMIC DNA]</scope>
    <source>
        <strain evidence="3 4">GA1-1</strain>
    </source>
</reference>